<evidence type="ECO:0000313" key="4">
    <source>
        <dbReference type="EMBL" id="RMY31832.1"/>
    </source>
</evidence>
<protein>
    <recommendedName>
        <fullName evidence="2">BTB domain-containing protein</fullName>
    </recommendedName>
</protein>
<gene>
    <name evidence="4" type="ORF">D0866_07026</name>
    <name evidence="3" type="ORF">D0867_06059</name>
</gene>
<evidence type="ECO:0000313" key="5">
    <source>
        <dbReference type="Proteomes" id="UP000271337"/>
    </source>
</evidence>
<dbReference type="InterPro" id="IPR000210">
    <property type="entry name" value="BTB/POZ_dom"/>
</dbReference>
<sequence length="231" mass="26367">MSSSFTGDIIHVKCGGSDKLTHVYRSLLQKGPGLFEDLKIIGGKFDPATNTLDMSDLAEHDGFQLIVHWLYTGDIALADEGSDPVTAVNVLVNACRAMDNLYFDWAYQDRFSLRNTIMDHLVDRVINPEKYGEAVTVEDLLEIWRRPYGILSRFVRDWMLYGNLTSKVRPEQLVQLFDSRSKDRFVQMFFEQRLAGNGTPPWEKDPWDSKGGRRQELTPAARLSDEPAPEH</sequence>
<reference evidence="5 6" key="1">
    <citation type="journal article" date="2018" name="BMC Genomics">
        <title>Genomic evidence for intraspecific hybridization in a clonal and extremely halotolerant yeast.</title>
        <authorList>
            <person name="Gostincar C."/>
            <person name="Stajich J.E."/>
            <person name="Zupancic J."/>
            <person name="Zalar P."/>
            <person name="Gunde-Cimerman N."/>
        </authorList>
    </citation>
    <scope>NUCLEOTIDE SEQUENCE [LARGE SCALE GENOMIC DNA]</scope>
    <source>
        <strain evidence="4 6">EXF-6651</strain>
        <strain evidence="3 5">EXF-6669</strain>
    </source>
</reference>
<evidence type="ECO:0000313" key="3">
    <source>
        <dbReference type="EMBL" id="RMY17393.1"/>
    </source>
</evidence>
<evidence type="ECO:0000313" key="6">
    <source>
        <dbReference type="Proteomes" id="UP000276864"/>
    </source>
</evidence>
<feature type="region of interest" description="Disordered" evidence="1">
    <location>
        <begin position="195"/>
        <end position="231"/>
    </location>
</feature>
<dbReference type="EMBL" id="QWIM01000693">
    <property type="protein sequence ID" value="RMY31832.1"/>
    <property type="molecule type" value="Genomic_DNA"/>
</dbReference>
<name>A0A3M7AWA0_HORWE</name>
<accession>A0A3M7AWA0</accession>
<evidence type="ECO:0000256" key="1">
    <source>
        <dbReference type="SAM" id="MobiDB-lite"/>
    </source>
</evidence>
<feature type="domain" description="BTB" evidence="2">
    <location>
        <begin position="6"/>
        <end position="79"/>
    </location>
</feature>
<dbReference type="AlphaFoldDB" id="A0A3M7AWA0"/>
<dbReference type="EMBL" id="QWIL01000572">
    <property type="protein sequence ID" value="RMY17393.1"/>
    <property type="molecule type" value="Genomic_DNA"/>
</dbReference>
<dbReference type="OrthoDB" id="3815746at2759"/>
<organism evidence="4 6">
    <name type="scientific">Hortaea werneckii</name>
    <name type="common">Black yeast</name>
    <name type="synonym">Cladosporium werneckii</name>
    <dbReference type="NCBI Taxonomy" id="91943"/>
    <lineage>
        <taxon>Eukaryota</taxon>
        <taxon>Fungi</taxon>
        <taxon>Dikarya</taxon>
        <taxon>Ascomycota</taxon>
        <taxon>Pezizomycotina</taxon>
        <taxon>Dothideomycetes</taxon>
        <taxon>Dothideomycetidae</taxon>
        <taxon>Mycosphaerellales</taxon>
        <taxon>Teratosphaeriaceae</taxon>
        <taxon>Hortaea</taxon>
    </lineage>
</organism>
<feature type="compositionally biased region" description="Basic and acidic residues" evidence="1">
    <location>
        <begin position="202"/>
        <end position="216"/>
    </location>
</feature>
<comment type="caution">
    <text evidence="4">The sequence shown here is derived from an EMBL/GenBank/DDBJ whole genome shotgun (WGS) entry which is preliminary data.</text>
</comment>
<dbReference type="Proteomes" id="UP000271337">
    <property type="component" value="Unassembled WGS sequence"/>
</dbReference>
<evidence type="ECO:0000259" key="2">
    <source>
        <dbReference type="PROSITE" id="PS50097"/>
    </source>
</evidence>
<proteinExistence type="predicted"/>
<dbReference type="PROSITE" id="PS50097">
    <property type="entry name" value="BTB"/>
    <property type="match status" value="1"/>
</dbReference>
<dbReference type="Proteomes" id="UP000276864">
    <property type="component" value="Unassembled WGS sequence"/>
</dbReference>